<reference evidence="2" key="1">
    <citation type="submission" date="2022-11" db="EMBL/GenBank/DDBJ databases">
        <authorList>
            <person name="Petersen C."/>
        </authorList>
    </citation>
    <scope>NUCLEOTIDE SEQUENCE</scope>
    <source>
        <strain evidence="2">IBT 23319</strain>
    </source>
</reference>
<proteinExistence type="predicted"/>
<feature type="compositionally biased region" description="Basic and acidic residues" evidence="1">
    <location>
        <begin position="98"/>
        <end position="107"/>
    </location>
</feature>
<comment type="caution">
    <text evidence="2">The sequence shown here is derived from an EMBL/GenBank/DDBJ whole genome shotgun (WGS) entry which is preliminary data.</text>
</comment>
<feature type="region of interest" description="Disordered" evidence="1">
    <location>
        <begin position="87"/>
        <end position="110"/>
    </location>
</feature>
<feature type="compositionally biased region" description="Polar residues" evidence="1">
    <location>
        <begin position="259"/>
        <end position="278"/>
    </location>
</feature>
<reference evidence="2" key="2">
    <citation type="journal article" date="2023" name="IMA Fungus">
        <title>Comparative genomic study of the Penicillium genus elucidates a diverse pangenome and 15 lateral gene transfer events.</title>
        <authorList>
            <person name="Petersen C."/>
            <person name="Sorensen T."/>
            <person name="Nielsen M.R."/>
            <person name="Sondergaard T.E."/>
            <person name="Sorensen J.L."/>
            <person name="Fitzpatrick D.A."/>
            <person name="Frisvad J.C."/>
            <person name="Nielsen K.L."/>
        </authorList>
    </citation>
    <scope>NUCLEOTIDE SEQUENCE</scope>
    <source>
        <strain evidence="2">IBT 23319</strain>
    </source>
</reference>
<dbReference type="EMBL" id="JAPQKT010000006">
    <property type="protein sequence ID" value="KAJ5227248.1"/>
    <property type="molecule type" value="Genomic_DNA"/>
</dbReference>
<gene>
    <name evidence="2" type="ORF">N7469_007254</name>
</gene>
<feature type="region of interest" description="Disordered" evidence="1">
    <location>
        <begin position="1"/>
        <end position="71"/>
    </location>
</feature>
<dbReference type="AlphaFoldDB" id="A0A9W9NW93"/>
<evidence type="ECO:0000256" key="1">
    <source>
        <dbReference type="SAM" id="MobiDB-lite"/>
    </source>
</evidence>
<name>A0A9W9NW93_PENCI</name>
<dbReference type="GeneID" id="81385339"/>
<organism evidence="2 3">
    <name type="scientific">Penicillium citrinum</name>
    <dbReference type="NCBI Taxonomy" id="5077"/>
    <lineage>
        <taxon>Eukaryota</taxon>
        <taxon>Fungi</taxon>
        <taxon>Dikarya</taxon>
        <taxon>Ascomycota</taxon>
        <taxon>Pezizomycotina</taxon>
        <taxon>Eurotiomycetes</taxon>
        <taxon>Eurotiomycetidae</taxon>
        <taxon>Eurotiales</taxon>
        <taxon>Aspergillaceae</taxon>
        <taxon>Penicillium</taxon>
    </lineage>
</organism>
<dbReference type="OrthoDB" id="5374569at2759"/>
<dbReference type="RefSeq" id="XP_056499613.1">
    <property type="nucleotide sequence ID" value="XM_056646172.1"/>
</dbReference>
<feature type="compositionally biased region" description="Polar residues" evidence="1">
    <location>
        <begin position="210"/>
        <end position="226"/>
    </location>
</feature>
<feature type="region of interest" description="Disordered" evidence="1">
    <location>
        <begin position="208"/>
        <end position="358"/>
    </location>
</feature>
<protein>
    <submittedName>
        <fullName evidence="2">Uncharacterized protein</fullName>
    </submittedName>
</protein>
<sequence>MSRYLPWAQAEETVDLTGESPSRKRVKRERLSDDYMDRYSSPIMEVKQEDLKNSQPSTSINEHDASDHPPIGASRYKNFVKNEYIDDSHTPNRPVNHHANDLERPTDGRTTMPKELQIKKNIEALRTRQQDAFQQTIAQRQDENIDEDASENDDFAGTHFHRLMTTRKSVWSLTGVFGMKIKSSTRAAAGFGPPPSMIVDRPRIKLPRPLQQQTGGSHESTGAVTESSDEDDLDGPSYRASTSTRSTKNKVPKVDELTVGQTQRPNNAVQKDFTQATVQKPKPTPGRGSQTPTVGFKSRMQSLIDDLDELPEPSESKTSISVKKERSPSTSKTPDSALAEQNLESKKSRSHNVPTFLL</sequence>
<dbReference type="Proteomes" id="UP001147733">
    <property type="component" value="Unassembled WGS sequence"/>
</dbReference>
<evidence type="ECO:0000313" key="3">
    <source>
        <dbReference type="Proteomes" id="UP001147733"/>
    </source>
</evidence>
<keyword evidence="3" id="KW-1185">Reference proteome</keyword>
<accession>A0A9W9NW93</accession>
<evidence type="ECO:0000313" key="2">
    <source>
        <dbReference type="EMBL" id="KAJ5227248.1"/>
    </source>
</evidence>